<dbReference type="CDD" id="cd00114">
    <property type="entry name" value="LIGANc"/>
    <property type="match status" value="1"/>
</dbReference>
<dbReference type="PANTHER" id="PTHR23389">
    <property type="entry name" value="CHROMOSOME TRANSMISSION FIDELITY FACTOR 18"/>
    <property type="match status" value="1"/>
</dbReference>
<dbReference type="Gene3D" id="1.10.287.610">
    <property type="entry name" value="Helix hairpin bin"/>
    <property type="match status" value="1"/>
</dbReference>
<dbReference type="EC" id="6.5.1.2" evidence="2 14"/>
<dbReference type="Pfam" id="PF00533">
    <property type="entry name" value="BRCT"/>
    <property type="match status" value="1"/>
</dbReference>
<feature type="binding site" evidence="14">
    <location>
        <position position="184"/>
    </location>
    <ligand>
        <name>NAD(+)</name>
        <dbReference type="ChEBI" id="CHEBI:57540"/>
    </ligand>
</feature>
<dbReference type="PIRSF" id="PIRSF001604">
    <property type="entry name" value="LigA"/>
    <property type="match status" value="1"/>
</dbReference>
<organism evidence="18 19">
    <name type="scientific">Posidoniimonas polymericola</name>
    <dbReference type="NCBI Taxonomy" id="2528002"/>
    <lineage>
        <taxon>Bacteria</taxon>
        <taxon>Pseudomonadati</taxon>
        <taxon>Planctomycetota</taxon>
        <taxon>Planctomycetia</taxon>
        <taxon>Pirellulales</taxon>
        <taxon>Lacipirellulaceae</taxon>
        <taxon>Posidoniimonas</taxon>
    </lineage>
</organism>
<dbReference type="PANTHER" id="PTHR23389:SF9">
    <property type="entry name" value="DNA LIGASE"/>
    <property type="match status" value="1"/>
</dbReference>
<dbReference type="Gene3D" id="2.40.50.140">
    <property type="entry name" value="Nucleic acid-binding proteins"/>
    <property type="match status" value="1"/>
</dbReference>
<dbReference type="SUPFAM" id="SSF52113">
    <property type="entry name" value="BRCT domain"/>
    <property type="match status" value="1"/>
</dbReference>
<evidence type="ECO:0000256" key="1">
    <source>
        <dbReference type="ARBA" id="ARBA00004067"/>
    </source>
</evidence>
<dbReference type="RefSeq" id="WP_146587373.1">
    <property type="nucleotide sequence ID" value="NZ_SJPO01000005.1"/>
</dbReference>
<keyword evidence="10 14" id="KW-0520">NAD</keyword>
<evidence type="ECO:0000256" key="10">
    <source>
        <dbReference type="ARBA" id="ARBA00023027"/>
    </source>
</evidence>
<evidence type="ECO:0000256" key="11">
    <source>
        <dbReference type="ARBA" id="ARBA00023204"/>
    </source>
</evidence>
<dbReference type="InterPro" id="IPR001357">
    <property type="entry name" value="BRCT_dom"/>
</dbReference>
<dbReference type="Pfam" id="PF01653">
    <property type="entry name" value="DNA_ligase_aden"/>
    <property type="match status" value="1"/>
</dbReference>
<keyword evidence="19" id="KW-1185">Reference proteome</keyword>
<evidence type="ECO:0000259" key="17">
    <source>
        <dbReference type="PROSITE" id="PS50172"/>
    </source>
</evidence>
<dbReference type="Pfam" id="PF14520">
    <property type="entry name" value="HHH_5"/>
    <property type="match status" value="1"/>
</dbReference>
<dbReference type="InterPro" id="IPR003583">
    <property type="entry name" value="Hlx-hairpin-Hlx_DNA-bd_motif"/>
</dbReference>
<dbReference type="Gene3D" id="3.40.50.10190">
    <property type="entry name" value="BRCT domain"/>
    <property type="match status" value="1"/>
</dbReference>
<evidence type="ECO:0000256" key="12">
    <source>
        <dbReference type="ARBA" id="ARBA00034005"/>
    </source>
</evidence>
<evidence type="ECO:0000256" key="15">
    <source>
        <dbReference type="RuleBase" id="RU000618"/>
    </source>
</evidence>
<comment type="function">
    <text evidence="1 14">DNA ligase that catalyzes the formation of phosphodiester linkages between 5'-phosphoryl and 3'-hydroxyl groups in double-stranded DNA using NAD as a coenzyme and as the energy source for the reaction. It is essential for DNA replication and repair of damaged DNA.</text>
</comment>
<keyword evidence="5 14" id="KW-0235">DNA replication</keyword>
<dbReference type="SUPFAM" id="SSF50249">
    <property type="entry name" value="Nucleic acid-binding proteins"/>
    <property type="match status" value="1"/>
</dbReference>
<comment type="catalytic activity">
    <reaction evidence="12 14 15">
        <text>NAD(+) + (deoxyribonucleotide)n-3'-hydroxyl + 5'-phospho-(deoxyribonucleotide)m = (deoxyribonucleotide)n+m + AMP + beta-nicotinamide D-nucleotide.</text>
        <dbReference type="EC" id="6.5.1.2"/>
    </reaction>
</comment>
<feature type="binding site" evidence="14">
    <location>
        <begin position="85"/>
        <end position="86"/>
    </location>
    <ligand>
        <name>NAD(+)</name>
        <dbReference type="ChEBI" id="CHEBI:57540"/>
    </ligand>
</feature>
<dbReference type="GO" id="GO:0005829">
    <property type="term" value="C:cytosol"/>
    <property type="evidence" value="ECO:0007669"/>
    <property type="project" value="TreeGrafter"/>
</dbReference>
<feature type="binding site" evidence="14">
    <location>
        <position position="124"/>
    </location>
    <ligand>
        <name>NAD(+)</name>
        <dbReference type="ChEBI" id="CHEBI:57540"/>
    </ligand>
</feature>
<accession>A0A5C5YQK8</accession>
<gene>
    <name evidence="14 18" type="primary">ligA</name>
    <name evidence="18" type="ORF">Pla123a_25180</name>
</gene>
<dbReference type="GO" id="GO:0006260">
    <property type="term" value="P:DNA replication"/>
    <property type="evidence" value="ECO:0007669"/>
    <property type="project" value="UniProtKB-KW"/>
</dbReference>
<evidence type="ECO:0000256" key="7">
    <source>
        <dbReference type="ARBA" id="ARBA00022763"/>
    </source>
</evidence>
<dbReference type="FunFam" id="1.10.150.20:FF:000007">
    <property type="entry name" value="DNA ligase"/>
    <property type="match status" value="1"/>
</dbReference>
<dbReference type="SUPFAM" id="SSF47781">
    <property type="entry name" value="RuvA domain 2-like"/>
    <property type="match status" value="1"/>
</dbReference>
<dbReference type="InterPro" id="IPR001679">
    <property type="entry name" value="DNA_ligase"/>
</dbReference>
<feature type="binding site" evidence="14">
    <location>
        <position position="436"/>
    </location>
    <ligand>
        <name>Zn(2+)</name>
        <dbReference type="ChEBI" id="CHEBI:29105"/>
    </ligand>
</feature>
<dbReference type="PROSITE" id="PS50172">
    <property type="entry name" value="BRCT"/>
    <property type="match status" value="1"/>
</dbReference>
<evidence type="ECO:0000256" key="16">
    <source>
        <dbReference type="SAM" id="MobiDB-lite"/>
    </source>
</evidence>
<dbReference type="SUPFAM" id="SSF56091">
    <property type="entry name" value="DNA ligase/mRNA capping enzyme, catalytic domain"/>
    <property type="match status" value="1"/>
</dbReference>
<evidence type="ECO:0000313" key="18">
    <source>
        <dbReference type="EMBL" id="TWT77088.1"/>
    </source>
</evidence>
<keyword evidence="14" id="KW-0464">Manganese</keyword>
<dbReference type="Pfam" id="PF12826">
    <property type="entry name" value="HHH_2"/>
    <property type="match status" value="1"/>
</dbReference>
<keyword evidence="7 14" id="KW-0227">DNA damage</keyword>
<evidence type="ECO:0000256" key="14">
    <source>
        <dbReference type="HAMAP-Rule" id="MF_01588"/>
    </source>
</evidence>
<dbReference type="InterPro" id="IPR012340">
    <property type="entry name" value="NA-bd_OB-fold"/>
</dbReference>
<evidence type="ECO:0000256" key="9">
    <source>
        <dbReference type="ARBA" id="ARBA00022842"/>
    </source>
</evidence>
<comment type="caution">
    <text evidence="18">The sequence shown here is derived from an EMBL/GenBank/DDBJ whole genome shotgun (WGS) entry which is preliminary data.</text>
</comment>
<keyword evidence="6 14" id="KW-0479">Metal-binding</keyword>
<dbReference type="OrthoDB" id="9759736at2"/>
<dbReference type="SMART" id="SM00292">
    <property type="entry name" value="BRCT"/>
    <property type="match status" value="1"/>
</dbReference>
<dbReference type="GO" id="GO:0046872">
    <property type="term" value="F:metal ion binding"/>
    <property type="evidence" value="ECO:0007669"/>
    <property type="project" value="UniProtKB-KW"/>
</dbReference>
<dbReference type="GO" id="GO:0006281">
    <property type="term" value="P:DNA repair"/>
    <property type="evidence" value="ECO:0007669"/>
    <property type="project" value="UniProtKB-KW"/>
</dbReference>
<feature type="binding site" evidence="14">
    <location>
        <begin position="36"/>
        <end position="40"/>
    </location>
    <ligand>
        <name>NAD(+)</name>
        <dbReference type="ChEBI" id="CHEBI:57540"/>
    </ligand>
</feature>
<evidence type="ECO:0000256" key="8">
    <source>
        <dbReference type="ARBA" id="ARBA00022833"/>
    </source>
</evidence>
<keyword evidence="9 14" id="KW-0460">Magnesium</keyword>
<dbReference type="Pfam" id="PF03119">
    <property type="entry name" value="DNA_ligase_ZBD"/>
    <property type="match status" value="1"/>
</dbReference>
<dbReference type="InterPro" id="IPR004150">
    <property type="entry name" value="NAD_DNA_ligase_OB"/>
</dbReference>
<proteinExistence type="inferred from homology"/>
<feature type="active site" description="N6-AMP-lysine intermediate" evidence="14">
    <location>
        <position position="126"/>
    </location>
</feature>
<evidence type="ECO:0000256" key="5">
    <source>
        <dbReference type="ARBA" id="ARBA00022705"/>
    </source>
</evidence>
<feature type="binding site" evidence="14">
    <location>
        <position position="300"/>
    </location>
    <ligand>
        <name>NAD(+)</name>
        <dbReference type="ChEBI" id="CHEBI:57540"/>
    </ligand>
</feature>
<feature type="binding site" evidence="14">
    <location>
        <position position="421"/>
    </location>
    <ligand>
        <name>Zn(2+)</name>
        <dbReference type="ChEBI" id="CHEBI:29105"/>
    </ligand>
</feature>
<dbReference type="SMART" id="SM00532">
    <property type="entry name" value="LIGANc"/>
    <property type="match status" value="1"/>
</dbReference>
<feature type="binding site" evidence="14">
    <location>
        <position position="418"/>
    </location>
    <ligand>
        <name>Zn(2+)</name>
        <dbReference type="ChEBI" id="CHEBI:29105"/>
    </ligand>
</feature>
<keyword evidence="8 14" id="KW-0862">Zinc</keyword>
<dbReference type="EMBL" id="SJPO01000005">
    <property type="protein sequence ID" value="TWT77088.1"/>
    <property type="molecule type" value="Genomic_DNA"/>
</dbReference>
<comment type="similarity">
    <text evidence="13 14">Belongs to the NAD-dependent DNA ligase family. LigA subfamily.</text>
</comment>
<dbReference type="InterPro" id="IPR013840">
    <property type="entry name" value="DNAligase_N"/>
</dbReference>
<evidence type="ECO:0000313" key="19">
    <source>
        <dbReference type="Proteomes" id="UP000318478"/>
    </source>
</evidence>
<dbReference type="NCBIfam" id="TIGR00575">
    <property type="entry name" value="dnlj"/>
    <property type="match status" value="1"/>
</dbReference>
<dbReference type="GO" id="GO:0003911">
    <property type="term" value="F:DNA ligase (NAD+) activity"/>
    <property type="evidence" value="ECO:0007669"/>
    <property type="project" value="UniProtKB-UniRule"/>
</dbReference>
<dbReference type="InterPro" id="IPR036420">
    <property type="entry name" value="BRCT_dom_sf"/>
</dbReference>
<evidence type="ECO:0000256" key="3">
    <source>
        <dbReference type="ARBA" id="ARBA00013308"/>
    </source>
</evidence>
<feature type="region of interest" description="Disordered" evidence="16">
    <location>
        <begin position="52"/>
        <end position="72"/>
    </location>
</feature>
<feature type="binding site" evidence="14">
    <location>
        <position position="147"/>
    </location>
    <ligand>
        <name>NAD(+)</name>
        <dbReference type="ChEBI" id="CHEBI:57540"/>
    </ligand>
</feature>
<evidence type="ECO:0000256" key="6">
    <source>
        <dbReference type="ARBA" id="ARBA00022723"/>
    </source>
</evidence>
<evidence type="ECO:0000256" key="2">
    <source>
        <dbReference type="ARBA" id="ARBA00012722"/>
    </source>
</evidence>
<dbReference type="Gene3D" id="1.10.150.20">
    <property type="entry name" value="5' to 3' exonuclease, C-terminal subdomain"/>
    <property type="match status" value="2"/>
</dbReference>
<dbReference type="NCBIfam" id="NF005932">
    <property type="entry name" value="PRK07956.1"/>
    <property type="match status" value="1"/>
</dbReference>
<dbReference type="SMART" id="SM00278">
    <property type="entry name" value="HhH1"/>
    <property type="match status" value="3"/>
</dbReference>
<evidence type="ECO:0000256" key="13">
    <source>
        <dbReference type="ARBA" id="ARBA00060881"/>
    </source>
</evidence>
<dbReference type="Proteomes" id="UP000318478">
    <property type="component" value="Unassembled WGS sequence"/>
</dbReference>
<dbReference type="FunFam" id="3.40.50.10190:FF:000054">
    <property type="entry name" value="DNA ligase"/>
    <property type="match status" value="1"/>
</dbReference>
<dbReference type="InterPro" id="IPR010994">
    <property type="entry name" value="RuvA_2-like"/>
</dbReference>
<dbReference type="PROSITE" id="PS01056">
    <property type="entry name" value="DNA_LIGASE_N2"/>
    <property type="match status" value="1"/>
</dbReference>
<dbReference type="PROSITE" id="PS01055">
    <property type="entry name" value="DNA_LIGASE_N1"/>
    <property type="match status" value="1"/>
</dbReference>
<feature type="domain" description="BRCT" evidence="17">
    <location>
        <begin position="601"/>
        <end position="681"/>
    </location>
</feature>
<dbReference type="InterPro" id="IPR013839">
    <property type="entry name" value="DNAligase_adenylation"/>
</dbReference>
<keyword evidence="11 14" id="KW-0234">DNA repair</keyword>
<evidence type="ECO:0000256" key="4">
    <source>
        <dbReference type="ARBA" id="ARBA00022598"/>
    </source>
</evidence>
<dbReference type="InterPro" id="IPR018239">
    <property type="entry name" value="DNA_ligase_AS"/>
</dbReference>
<comment type="cofactor">
    <cofactor evidence="14">
        <name>Mg(2+)</name>
        <dbReference type="ChEBI" id="CHEBI:18420"/>
    </cofactor>
    <cofactor evidence="14">
        <name>Mn(2+)</name>
        <dbReference type="ChEBI" id="CHEBI:29035"/>
    </cofactor>
</comment>
<dbReference type="Gene3D" id="3.30.470.30">
    <property type="entry name" value="DNA ligase/mRNA capping enzyme"/>
    <property type="match status" value="1"/>
</dbReference>
<dbReference type="GO" id="GO:0003677">
    <property type="term" value="F:DNA binding"/>
    <property type="evidence" value="ECO:0007669"/>
    <property type="project" value="InterPro"/>
</dbReference>
<dbReference type="HAMAP" id="MF_01588">
    <property type="entry name" value="DNA_ligase_A"/>
    <property type="match status" value="1"/>
</dbReference>
<dbReference type="InterPro" id="IPR041663">
    <property type="entry name" value="DisA/LigA_HHH"/>
</dbReference>
<feature type="binding site" evidence="14">
    <location>
        <position position="441"/>
    </location>
    <ligand>
        <name>Zn(2+)</name>
        <dbReference type="ChEBI" id="CHEBI:29105"/>
    </ligand>
</feature>
<dbReference type="Gene3D" id="6.20.10.30">
    <property type="match status" value="1"/>
</dbReference>
<dbReference type="InterPro" id="IPR004149">
    <property type="entry name" value="Znf_DNAligase_C4"/>
</dbReference>
<dbReference type="AlphaFoldDB" id="A0A5C5YQK8"/>
<feature type="binding site" evidence="14">
    <location>
        <position position="324"/>
    </location>
    <ligand>
        <name>NAD(+)</name>
        <dbReference type="ChEBI" id="CHEBI:57540"/>
    </ligand>
</feature>
<dbReference type="Pfam" id="PF03120">
    <property type="entry name" value="OB_DNA_ligase"/>
    <property type="match status" value="1"/>
</dbReference>
<keyword evidence="4 14" id="KW-0436">Ligase</keyword>
<protein>
    <recommendedName>
        <fullName evidence="3 14">DNA ligase</fullName>
        <ecNumber evidence="2 14">6.5.1.2</ecNumber>
    </recommendedName>
    <alternativeName>
        <fullName evidence="14">Polydeoxyribonucleotide synthase [NAD(+)]</fullName>
    </alternativeName>
</protein>
<dbReference type="FunFam" id="2.40.50.140:FF:000012">
    <property type="entry name" value="DNA ligase"/>
    <property type="match status" value="1"/>
</dbReference>
<dbReference type="InterPro" id="IPR033136">
    <property type="entry name" value="DNA_ligase_CS"/>
</dbReference>
<reference evidence="18 19" key="1">
    <citation type="submission" date="2019-02" db="EMBL/GenBank/DDBJ databases">
        <title>Deep-cultivation of Planctomycetes and their phenomic and genomic characterization uncovers novel biology.</title>
        <authorList>
            <person name="Wiegand S."/>
            <person name="Jogler M."/>
            <person name="Boedeker C."/>
            <person name="Pinto D."/>
            <person name="Vollmers J."/>
            <person name="Rivas-Marin E."/>
            <person name="Kohn T."/>
            <person name="Peeters S.H."/>
            <person name="Heuer A."/>
            <person name="Rast P."/>
            <person name="Oberbeckmann S."/>
            <person name="Bunk B."/>
            <person name="Jeske O."/>
            <person name="Meyerdierks A."/>
            <person name="Storesund J.E."/>
            <person name="Kallscheuer N."/>
            <person name="Luecker S."/>
            <person name="Lage O.M."/>
            <person name="Pohl T."/>
            <person name="Merkel B.J."/>
            <person name="Hornburger P."/>
            <person name="Mueller R.-W."/>
            <person name="Bruemmer F."/>
            <person name="Labrenz M."/>
            <person name="Spormann A.M."/>
            <person name="Op Den Camp H."/>
            <person name="Overmann J."/>
            <person name="Amann R."/>
            <person name="Jetten M.S.M."/>
            <person name="Mascher T."/>
            <person name="Medema M.H."/>
            <person name="Devos D.P."/>
            <person name="Kaster A.-K."/>
            <person name="Ovreas L."/>
            <person name="Rohde M."/>
            <person name="Galperin M.Y."/>
            <person name="Jogler C."/>
        </authorList>
    </citation>
    <scope>NUCLEOTIDE SEQUENCE [LARGE SCALE GENOMIC DNA]</scope>
    <source>
        <strain evidence="18 19">Pla123a</strain>
    </source>
</reference>
<sequence length="692" mass="75687">MPSPAADPDREIESLRNEIRQHDQLYYVEAKPVVADHDYDKLMHRLKELEAAHPEKITPDSPTQRVGDQPAPHLEPAEHVTPMLSMDNTFSQEELQKFGERVQKLLAAEGDSEEGGEPIEWVVELKIDGVAISLLYEQGRLTRAATRGDGRVGDNITHNARTVLGVPLRLLGDDYPDVVEVRGEVYMTNSDLVALNAQRTAAGEATFANTRNLTAGAIKTLDPRVCAARKIRFFAHGVGQTDDLPVDNHMDFLAAIARWGLPATPMVQRFGSFKEATEHCEQLIERLHELDFEVDGLVLKVNSFAQRARLGATSKSPRWMVAYKFEKYEAVTTIHEIKVNVGKTGAVTPYGELEPVEIAGTTVSRVTLHNAEEVERKDIRPGDTIVVEKAGKIIPHVVRVEKHLRKENLAPFPFPTECPRCGTELVKDEGGVYIRCPNMSCPGRMRERLMYFSSRSAMDIDGLGEKLIDQLLDAGLVTTFGDLYRLTEEQLVELERVGAKSASNLVNAIEVSKSRGLARLLNGLAIRHVGTTVARVIAQSLGSLEAVRQATVEQLAEINEVGDIIAESVHDFFHSEYGQQTAADLTSLGLNTTEEAPPESEAAGPLGGLTFVVTGTLEGYTRDQAHEAILQRGGKTASSVSKSTDYLLAGAKAGSKLAKAEKLGVKVLDEASFNQLVAGEWQPSVSGTPEDA</sequence>
<name>A0A5C5YQK8_9BACT</name>
<dbReference type="CDD" id="cd17748">
    <property type="entry name" value="BRCT_DNA_ligase_like"/>
    <property type="match status" value="1"/>
</dbReference>